<dbReference type="RefSeq" id="WP_064001431.1">
    <property type="nucleotide sequence ID" value="NZ_LSTV01000001.1"/>
</dbReference>
<feature type="transmembrane region" description="Helical" evidence="8">
    <location>
        <begin position="290"/>
        <end position="308"/>
    </location>
</feature>
<accession>A0A177KCY0</accession>
<evidence type="ECO:0000256" key="7">
    <source>
        <dbReference type="ARBA" id="ARBA00024033"/>
    </source>
</evidence>
<proteinExistence type="inferred from homology"/>
<feature type="transmembrane region" description="Helical" evidence="8">
    <location>
        <begin position="183"/>
        <end position="204"/>
    </location>
</feature>
<dbReference type="EMBL" id="LSTV01000001">
    <property type="protein sequence ID" value="OAH50917.1"/>
    <property type="molecule type" value="Genomic_DNA"/>
</dbReference>
<dbReference type="AlphaFoldDB" id="A0A177KCY0"/>
<keyword evidence="2" id="KW-1003">Cell membrane</keyword>
<gene>
    <name evidence="9" type="ORF">AYL44_01130</name>
</gene>
<keyword evidence="3" id="KW-0808">Transferase</keyword>
<keyword evidence="6 8" id="KW-0472">Membrane</keyword>
<sequence>MTNRVLLWTVFVLVHAGVGLLGFVLPNEPMGDVYRVYEPWSRAVFSGGGVVGVTQDWVYPQLALLPMLLAHLPAGLVGDYTVGWAVLVTLADAVAFAVLVGRGHSRGRVVAAVFWLAAIVCLGPVGLYRIDAVSVPLAILGCLWLLRRPALAAALLAAATWIKVWPAALLAAAVVAVRRRARVIAAAALVSVAVLGVVVAAGGADHALGFVTGQTGRGLQVEAPVSAPYVWGALLGADGSAVYYDQGLLTFQVTGPQVDLVIAAMTPLLALAAAGVLLLGVRQVRRGVPFVRLFPVLALALVLVLIVANKVGSPQFHTWLFAPTVLGLVIDRRRWVAPAALVLTAAALTQLVYPVLYGGIITPAVLPVAVLTLRNLVLVGLLVWMVARLVRLPVSVSAPVRVAP</sequence>
<feature type="transmembrane region" description="Helical" evidence="8">
    <location>
        <begin position="5"/>
        <end position="25"/>
    </location>
</feature>
<organism evidence="9 10">
    <name type="scientific">Microbacterium oleivorans</name>
    <dbReference type="NCBI Taxonomy" id="273677"/>
    <lineage>
        <taxon>Bacteria</taxon>
        <taxon>Bacillati</taxon>
        <taxon>Actinomycetota</taxon>
        <taxon>Actinomycetes</taxon>
        <taxon>Micrococcales</taxon>
        <taxon>Microbacteriaceae</taxon>
        <taxon>Microbacterium</taxon>
    </lineage>
</organism>
<evidence type="ECO:0000256" key="5">
    <source>
        <dbReference type="ARBA" id="ARBA00022989"/>
    </source>
</evidence>
<evidence type="ECO:0000256" key="2">
    <source>
        <dbReference type="ARBA" id="ARBA00022475"/>
    </source>
</evidence>
<evidence type="ECO:0000256" key="6">
    <source>
        <dbReference type="ARBA" id="ARBA00023136"/>
    </source>
</evidence>
<evidence type="ECO:0008006" key="11">
    <source>
        <dbReference type="Google" id="ProtNLM"/>
    </source>
</evidence>
<evidence type="ECO:0000256" key="1">
    <source>
        <dbReference type="ARBA" id="ARBA00004651"/>
    </source>
</evidence>
<dbReference type="GO" id="GO:0005886">
    <property type="term" value="C:plasma membrane"/>
    <property type="evidence" value="ECO:0007669"/>
    <property type="project" value="UniProtKB-SubCell"/>
</dbReference>
<dbReference type="InterPro" id="IPR018584">
    <property type="entry name" value="GT87"/>
</dbReference>
<dbReference type="GO" id="GO:0016758">
    <property type="term" value="F:hexosyltransferase activity"/>
    <property type="evidence" value="ECO:0007669"/>
    <property type="project" value="InterPro"/>
</dbReference>
<evidence type="ECO:0000313" key="9">
    <source>
        <dbReference type="EMBL" id="OAH50917.1"/>
    </source>
</evidence>
<name>A0A177KCY0_9MICO</name>
<dbReference type="Proteomes" id="UP000076998">
    <property type="component" value="Unassembled WGS sequence"/>
</dbReference>
<protein>
    <recommendedName>
        <fullName evidence="11">DUF2029 domain-containing protein</fullName>
    </recommendedName>
</protein>
<keyword evidence="5 8" id="KW-1133">Transmembrane helix</keyword>
<comment type="similarity">
    <text evidence="7">Belongs to the glycosyltransferase 87 family.</text>
</comment>
<comment type="subcellular location">
    <subcellularLocation>
        <location evidence="1">Cell membrane</location>
        <topology evidence="1">Multi-pass membrane protein</topology>
    </subcellularLocation>
</comment>
<dbReference type="OrthoDB" id="581198at2"/>
<keyword evidence="4 8" id="KW-0812">Transmembrane</keyword>
<evidence type="ECO:0000313" key="10">
    <source>
        <dbReference type="Proteomes" id="UP000076998"/>
    </source>
</evidence>
<feature type="transmembrane region" description="Helical" evidence="8">
    <location>
        <begin position="112"/>
        <end position="130"/>
    </location>
</feature>
<feature type="transmembrane region" description="Helical" evidence="8">
    <location>
        <begin position="82"/>
        <end position="100"/>
    </location>
</feature>
<feature type="transmembrane region" description="Helical" evidence="8">
    <location>
        <begin position="335"/>
        <end position="353"/>
    </location>
</feature>
<reference evidence="9 10" key="1">
    <citation type="submission" date="2016-02" db="EMBL/GenBank/DDBJ databases">
        <authorList>
            <person name="Wen L."/>
            <person name="He K."/>
            <person name="Yang H."/>
        </authorList>
    </citation>
    <scope>NUCLEOTIDE SEQUENCE [LARGE SCALE GENOMIC DNA]</scope>
    <source>
        <strain evidence="9 10">CD11_3</strain>
    </source>
</reference>
<feature type="transmembrane region" description="Helical" evidence="8">
    <location>
        <begin position="365"/>
        <end position="387"/>
    </location>
</feature>
<dbReference type="Pfam" id="PF09594">
    <property type="entry name" value="GT87"/>
    <property type="match status" value="1"/>
</dbReference>
<feature type="transmembrane region" description="Helical" evidence="8">
    <location>
        <begin position="260"/>
        <end position="281"/>
    </location>
</feature>
<comment type="caution">
    <text evidence="9">The sequence shown here is derived from an EMBL/GenBank/DDBJ whole genome shotgun (WGS) entry which is preliminary data.</text>
</comment>
<evidence type="ECO:0000256" key="3">
    <source>
        <dbReference type="ARBA" id="ARBA00022679"/>
    </source>
</evidence>
<feature type="transmembrane region" description="Helical" evidence="8">
    <location>
        <begin position="150"/>
        <end position="176"/>
    </location>
</feature>
<evidence type="ECO:0000256" key="8">
    <source>
        <dbReference type="SAM" id="Phobius"/>
    </source>
</evidence>
<evidence type="ECO:0000256" key="4">
    <source>
        <dbReference type="ARBA" id="ARBA00022692"/>
    </source>
</evidence>